<dbReference type="CDD" id="cd01301">
    <property type="entry name" value="rDP_like"/>
    <property type="match status" value="1"/>
</dbReference>
<dbReference type="PANTHER" id="PTHR10443:SF12">
    <property type="entry name" value="DIPEPTIDASE"/>
    <property type="match status" value="1"/>
</dbReference>
<dbReference type="GO" id="GO:0006508">
    <property type="term" value="P:proteolysis"/>
    <property type="evidence" value="ECO:0007669"/>
    <property type="project" value="InterPro"/>
</dbReference>
<dbReference type="EMBL" id="VRYZ01000007">
    <property type="protein sequence ID" value="TXS89927.1"/>
    <property type="molecule type" value="Genomic_DNA"/>
</dbReference>
<keyword evidence="1" id="KW-0732">Signal</keyword>
<dbReference type="GO" id="GO:0070573">
    <property type="term" value="F:metallodipeptidase activity"/>
    <property type="evidence" value="ECO:0007669"/>
    <property type="project" value="InterPro"/>
</dbReference>
<reference evidence="2 3" key="1">
    <citation type="submission" date="2019-08" db="EMBL/GenBank/DDBJ databases">
        <title>Parahaliea maris sp. nov., isolated from the surface seawater.</title>
        <authorList>
            <person name="Liu Y."/>
        </authorList>
    </citation>
    <scope>NUCLEOTIDE SEQUENCE [LARGE SCALE GENOMIC DNA]</scope>
    <source>
        <strain evidence="2 3">S2-26</strain>
    </source>
</reference>
<name>A0A5C8ZR03_9GAMM</name>
<evidence type="ECO:0000313" key="2">
    <source>
        <dbReference type="EMBL" id="TXS89927.1"/>
    </source>
</evidence>
<accession>A0A5C8ZR03</accession>
<sequence length="403" mass="43557">MRFSLTQCALAGGFILATSVSALAADNLQRARELTANYLLVDTHIDVPYRLHDHWEDVTQATEKGEFDYPRAVAGGLNLPFMSIYTPPSAELDGSAYNLANNLIDQVEAIVARAPDKFGIAATPAEAEQQVAAGKIAMALGMENGAPIAGDLDKLRHFRKRGVSYITLAHGLSNHISDSSYDDIRFWNGLSPFGAELVQAMNRLGVMVDISHLSDAAAAQAIALSTVPVIASHSSMRKFTPDFERNLDDKLTKALAERDGVVLINFGSSFITREANAYFKTYGEAADAYAERYGVDEHASEMEAFEADYRSKQAFPFATVSDVADHIDHVVKIAGIDHVGLGSDFDGVGDSLPVGLKDVSTYPNLVAELLDRRYSEADIEKLLGGNLMRVWEAVVAGATAPVN</sequence>
<dbReference type="AlphaFoldDB" id="A0A5C8ZR03"/>
<keyword evidence="3" id="KW-1185">Reference proteome</keyword>
<dbReference type="RefSeq" id="WP_148065189.1">
    <property type="nucleotide sequence ID" value="NZ_VRYZ01000007.1"/>
</dbReference>
<evidence type="ECO:0000256" key="1">
    <source>
        <dbReference type="SAM" id="SignalP"/>
    </source>
</evidence>
<gene>
    <name evidence="2" type="ORF">FVW59_15040</name>
</gene>
<dbReference type="PANTHER" id="PTHR10443">
    <property type="entry name" value="MICROSOMAL DIPEPTIDASE"/>
    <property type="match status" value="1"/>
</dbReference>
<dbReference type="OrthoDB" id="9804920at2"/>
<feature type="chain" id="PRO_5022725916" evidence="1">
    <location>
        <begin position="25"/>
        <end position="403"/>
    </location>
</feature>
<dbReference type="InterPro" id="IPR008257">
    <property type="entry name" value="Pept_M19"/>
</dbReference>
<dbReference type="InterPro" id="IPR032466">
    <property type="entry name" value="Metal_Hydrolase"/>
</dbReference>
<evidence type="ECO:0000313" key="3">
    <source>
        <dbReference type="Proteomes" id="UP000321933"/>
    </source>
</evidence>
<dbReference type="SUPFAM" id="SSF51556">
    <property type="entry name" value="Metallo-dependent hydrolases"/>
    <property type="match status" value="1"/>
</dbReference>
<dbReference type="PROSITE" id="PS51365">
    <property type="entry name" value="RENAL_DIPEPTIDASE_2"/>
    <property type="match status" value="1"/>
</dbReference>
<dbReference type="Pfam" id="PF01244">
    <property type="entry name" value="Peptidase_M19"/>
    <property type="match status" value="1"/>
</dbReference>
<dbReference type="Gene3D" id="3.20.20.140">
    <property type="entry name" value="Metal-dependent hydrolases"/>
    <property type="match status" value="1"/>
</dbReference>
<proteinExistence type="predicted"/>
<comment type="caution">
    <text evidence="2">The sequence shown here is derived from an EMBL/GenBank/DDBJ whole genome shotgun (WGS) entry which is preliminary data.</text>
</comment>
<organism evidence="2 3">
    <name type="scientific">Parahaliea aestuarii</name>
    <dbReference type="NCBI Taxonomy" id="1852021"/>
    <lineage>
        <taxon>Bacteria</taxon>
        <taxon>Pseudomonadati</taxon>
        <taxon>Pseudomonadota</taxon>
        <taxon>Gammaproteobacteria</taxon>
        <taxon>Cellvibrionales</taxon>
        <taxon>Halieaceae</taxon>
        <taxon>Parahaliea</taxon>
    </lineage>
</organism>
<dbReference type="Proteomes" id="UP000321933">
    <property type="component" value="Unassembled WGS sequence"/>
</dbReference>
<protein>
    <submittedName>
        <fullName evidence="2">Membrane dipeptidase</fullName>
    </submittedName>
</protein>
<feature type="signal peptide" evidence="1">
    <location>
        <begin position="1"/>
        <end position="24"/>
    </location>
</feature>